<keyword evidence="9" id="KW-0411">Iron-sulfur</keyword>
<evidence type="ECO:0000313" key="13">
    <source>
        <dbReference type="EMBL" id="SVC18450.1"/>
    </source>
</evidence>
<dbReference type="InterPro" id="IPR039261">
    <property type="entry name" value="FNR_nucleotide-bd"/>
</dbReference>
<keyword evidence="6" id="KW-0274">FAD</keyword>
<keyword evidence="8" id="KW-0408">Iron</keyword>
<sequence length="292" mass="31665">MNTYPSSKLFATPQSLGTHNGDNEDKHFPAAECICNVVSNEQVNDDYKLMILDAPPIALKANAGQFFQLLCISADDHELATRRPMSIYEVDVAARQIKFLYKCVGRGTQSMALLKNDDSVNIAGPFGVGFSLETEWKNVAVIGRGVGLATLAPISQLASEKGVGVTAFISARSPDLLMSQELFEKIGAEIITVTDADDTSSVENLENFLENLIGMGKIDAFFTCGSTRLLNLVKKLGLKHGIPGQVALEQIMACGLGPCYICVRTFEVNGKQVLRRICKDGPVFDIQEAVGW</sequence>
<dbReference type="Pfam" id="PF10418">
    <property type="entry name" value="DHODB_Fe-S_bind"/>
    <property type="match status" value="1"/>
</dbReference>
<dbReference type="EMBL" id="UINC01077893">
    <property type="protein sequence ID" value="SVC18450.1"/>
    <property type="molecule type" value="Genomic_DNA"/>
</dbReference>
<keyword evidence="4" id="KW-0001">2Fe-2S</keyword>
<keyword evidence="5" id="KW-0479">Metal-binding</keyword>
<dbReference type="InterPro" id="IPR019480">
    <property type="entry name" value="Dihydroorotate_DH_Fe-S-bd"/>
</dbReference>
<dbReference type="PANTHER" id="PTHR43513">
    <property type="entry name" value="DIHYDROOROTATE DEHYDROGENASE B (NAD(+)), ELECTRON TRANSFER SUBUNIT"/>
    <property type="match status" value="1"/>
</dbReference>
<evidence type="ECO:0000256" key="5">
    <source>
        <dbReference type="ARBA" id="ARBA00022723"/>
    </source>
</evidence>
<organism evidence="13">
    <name type="scientific">marine metagenome</name>
    <dbReference type="NCBI Taxonomy" id="408172"/>
    <lineage>
        <taxon>unclassified sequences</taxon>
        <taxon>metagenomes</taxon>
        <taxon>ecological metagenomes</taxon>
    </lineage>
</organism>
<evidence type="ECO:0000256" key="2">
    <source>
        <dbReference type="ARBA" id="ARBA00022448"/>
    </source>
</evidence>
<evidence type="ECO:0000256" key="8">
    <source>
        <dbReference type="ARBA" id="ARBA00023004"/>
    </source>
</evidence>
<evidence type="ECO:0000256" key="7">
    <source>
        <dbReference type="ARBA" id="ARBA00022982"/>
    </source>
</evidence>
<dbReference type="Gene3D" id="2.10.240.10">
    <property type="entry name" value="Dihydroorotate dehydrogenase, electron transfer subunit"/>
    <property type="match status" value="1"/>
</dbReference>
<keyword evidence="7" id="KW-0249">Electron transport</keyword>
<reference evidence="13" key="1">
    <citation type="submission" date="2018-05" db="EMBL/GenBank/DDBJ databases">
        <authorList>
            <person name="Lanie J.A."/>
            <person name="Ng W.-L."/>
            <person name="Kazmierczak K.M."/>
            <person name="Andrzejewski T.M."/>
            <person name="Davidsen T.M."/>
            <person name="Wayne K.J."/>
            <person name="Tettelin H."/>
            <person name="Glass J.I."/>
            <person name="Rusch D."/>
            <person name="Podicherti R."/>
            <person name="Tsui H.-C.T."/>
            <person name="Winkler M.E."/>
        </authorList>
    </citation>
    <scope>NUCLEOTIDE SEQUENCE</scope>
</reference>
<dbReference type="GO" id="GO:0050660">
    <property type="term" value="F:flavin adenine dinucleotide binding"/>
    <property type="evidence" value="ECO:0007669"/>
    <property type="project" value="InterPro"/>
</dbReference>
<comment type="cofactor">
    <cofactor evidence="10">
        <name>[2Fe-2S] cluster</name>
        <dbReference type="ChEBI" id="CHEBI:190135"/>
    </cofactor>
</comment>
<name>A0A382K1W8_9ZZZZ</name>
<dbReference type="InterPro" id="IPR012165">
    <property type="entry name" value="Cyt_c3_hydrogenase_gsu"/>
</dbReference>
<dbReference type="PROSITE" id="PS51384">
    <property type="entry name" value="FAD_FR"/>
    <property type="match status" value="1"/>
</dbReference>
<evidence type="ECO:0000256" key="6">
    <source>
        <dbReference type="ARBA" id="ARBA00022827"/>
    </source>
</evidence>
<keyword evidence="2" id="KW-0813">Transport</keyword>
<dbReference type="Gene3D" id="2.40.30.10">
    <property type="entry name" value="Translation factors"/>
    <property type="match status" value="1"/>
</dbReference>
<evidence type="ECO:0000256" key="3">
    <source>
        <dbReference type="ARBA" id="ARBA00022630"/>
    </source>
</evidence>
<evidence type="ECO:0000259" key="12">
    <source>
        <dbReference type="PROSITE" id="PS51384"/>
    </source>
</evidence>
<accession>A0A382K1W8</accession>
<gene>
    <name evidence="13" type="ORF">METZ01_LOCUS271304</name>
</gene>
<dbReference type="PANTHER" id="PTHR43513:SF3">
    <property type="entry name" value="DIHYDROOROTATE DEHYDROGENASE B (NAD(+)), ELECTRON TRANSFER SUBUNIT-RELATED"/>
    <property type="match status" value="1"/>
</dbReference>
<dbReference type="InterPro" id="IPR017938">
    <property type="entry name" value="Riboflavin_synthase-like_b-brl"/>
</dbReference>
<dbReference type="GO" id="GO:0046872">
    <property type="term" value="F:metal ion binding"/>
    <property type="evidence" value="ECO:0007669"/>
    <property type="project" value="UniProtKB-KW"/>
</dbReference>
<protein>
    <recommendedName>
        <fullName evidence="12">FAD-binding FR-type domain-containing protein</fullName>
    </recommendedName>
</protein>
<dbReference type="GO" id="GO:0016491">
    <property type="term" value="F:oxidoreductase activity"/>
    <property type="evidence" value="ECO:0007669"/>
    <property type="project" value="InterPro"/>
</dbReference>
<evidence type="ECO:0000256" key="1">
    <source>
        <dbReference type="ARBA" id="ARBA00006422"/>
    </source>
</evidence>
<dbReference type="InterPro" id="IPR050353">
    <property type="entry name" value="PyrK_electron_transfer"/>
</dbReference>
<evidence type="ECO:0000256" key="9">
    <source>
        <dbReference type="ARBA" id="ARBA00023014"/>
    </source>
</evidence>
<proteinExistence type="inferred from homology"/>
<evidence type="ECO:0000256" key="11">
    <source>
        <dbReference type="SAM" id="MobiDB-lite"/>
    </source>
</evidence>
<dbReference type="GO" id="GO:0051537">
    <property type="term" value="F:2 iron, 2 sulfur cluster binding"/>
    <property type="evidence" value="ECO:0007669"/>
    <property type="project" value="UniProtKB-KW"/>
</dbReference>
<dbReference type="GO" id="GO:0006221">
    <property type="term" value="P:pyrimidine nucleotide biosynthetic process"/>
    <property type="evidence" value="ECO:0007669"/>
    <property type="project" value="InterPro"/>
</dbReference>
<dbReference type="CDD" id="cd06218">
    <property type="entry name" value="DHOD_e_trans"/>
    <property type="match status" value="1"/>
</dbReference>
<feature type="domain" description="FAD-binding FR-type" evidence="12">
    <location>
        <begin position="30"/>
        <end position="132"/>
    </location>
</feature>
<dbReference type="AlphaFoldDB" id="A0A382K1W8"/>
<evidence type="ECO:0000256" key="4">
    <source>
        <dbReference type="ARBA" id="ARBA00022714"/>
    </source>
</evidence>
<dbReference type="PIRSF" id="PIRSF006816">
    <property type="entry name" value="Cyc3_hyd_g"/>
    <property type="match status" value="1"/>
</dbReference>
<dbReference type="InterPro" id="IPR017927">
    <property type="entry name" value="FAD-bd_FR_type"/>
</dbReference>
<dbReference type="Gene3D" id="3.40.50.80">
    <property type="entry name" value="Nucleotide-binding domain of ferredoxin-NADP reductase (FNR) module"/>
    <property type="match status" value="1"/>
</dbReference>
<dbReference type="SUPFAM" id="SSF52343">
    <property type="entry name" value="Ferredoxin reductase-like, C-terminal NADP-linked domain"/>
    <property type="match status" value="1"/>
</dbReference>
<evidence type="ECO:0000256" key="10">
    <source>
        <dbReference type="ARBA" id="ARBA00034078"/>
    </source>
</evidence>
<dbReference type="InterPro" id="IPR037117">
    <property type="entry name" value="Dihydroorotate_DH_ele_sf"/>
</dbReference>
<comment type="similarity">
    <text evidence="1">Belongs to the PyrK family.</text>
</comment>
<feature type="region of interest" description="Disordered" evidence="11">
    <location>
        <begin position="1"/>
        <end position="22"/>
    </location>
</feature>
<dbReference type="SUPFAM" id="SSF63380">
    <property type="entry name" value="Riboflavin synthase domain-like"/>
    <property type="match status" value="1"/>
</dbReference>
<keyword evidence="3" id="KW-0285">Flavoprotein</keyword>